<dbReference type="OrthoDB" id="9844478at2"/>
<dbReference type="EMBL" id="QQWG01000003">
    <property type="protein sequence ID" value="RRG23556.1"/>
    <property type="molecule type" value="Genomic_DNA"/>
</dbReference>
<gene>
    <name evidence="2" type="ORF">DWB61_03955</name>
</gene>
<keyword evidence="3" id="KW-1185">Reference proteome</keyword>
<accession>A0A425Y4Y5</accession>
<evidence type="ECO:0000313" key="2">
    <source>
        <dbReference type="EMBL" id="RRG23556.1"/>
    </source>
</evidence>
<feature type="signal peptide" evidence="1">
    <location>
        <begin position="1"/>
        <end position="23"/>
    </location>
</feature>
<feature type="chain" id="PRO_5019429341" description="Cadherin repeat domain-containing protein" evidence="1">
    <location>
        <begin position="24"/>
        <end position="300"/>
    </location>
</feature>
<comment type="caution">
    <text evidence="2">The sequence shown here is derived from an EMBL/GenBank/DDBJ whole genome shotgun (WGS) entry which is preliminary data.</text>
</comment>
<sequence>MKKILILTMLCLGFVGFSAKSFAQSSTALAPFNDATHTYQFKGITEGREFQFYLSPTINELDPTNEVSDFGTFVTSATGSVDNTGIASVKIKWAPGASTIYGASGTNGVYLYVKIYETGTDPAELAICENYKAVKVIPVANAFNVTLADLNDPSCPELDPTKDFQPIVTVASDPAQTNSGYNAGKSTIQFEVGRVNTSNDWNFTFDLTTTNAGNFTYSVNGVNGTQASTLTGIDAGTINTDKVTIEIVLENQQGQTPEFGITIKSAKDLVTLAEAIAANLPGLDKHTVKEMPAIGDFFGI</sequence>
<proteinExistence type="predicted"/>
<organism evidence="2 3">
    <name type="scientific">Ancylomarina euxinus</name>
    <dbReference type="NCBI Taxonomy" id="2283627"/>
    <lineage>
        <taxon>Bacteria</taxon>
        <taxon>Pseudomonadati</taxon>
        <taxon>Bacteroidota</taxon>
        <taxon>Bacteroidia</taxon>
        <taxon>Marinilabiliales</taxon>
        <taxon>Marinifilaceae</taxon>
        <taxon>Ancylomarina</taxon>
    </lineage>
</organism>
<evidence type="ECO:0000313" key="3">
    <source>
        <dbReference type="Proteomes" id="UP000285794"/>
    </source>
</evidence>
<dbReference type="Proteomes" id="UP000285794">
    <property type="component" value="Unassembled WGS sequence"/>
</dbReference>
<protein>
    <recommendedName>
        <fullName evidence="4">Cadherin repeat domain-containing protein</fullName>
    </recommendedName>
</protein>
<evidence type="ECO:0008006" key="4">
    <source>
        <dbReference type="Google" id="ProtNLM"/>
    </source>
</evidence>
<reference evidence="2 3" key="1">
    <citation type="submission" date="2018-07" db="EMBL/GenBank/DDBJ databases">
        <title>Draft genome sequence of Ancylomarina sp. M1P.</title>
        <authorList>
            <person name="Yadav S."/>
            <person name="Villanueva L."/>
            <person name="Damste J.S.S."/>
        </authorList>
    </citation>
    <scope>NUCLEOTIDE SEQUENCE [LARGE SCALE GENOMIC DNA]</scope>
    <source>
        <strain evidence="2 3">M1P</strain>
    </source>
</reference>
<dbReference type="AlphaFoldDB" id="A0A425Y4Y5"/>
<dbReference type="RefSeq" id="WP_125029594.1">
    <property type="nucleotide sequence ID" value="NZ_JAPXVP010000003.1"/>
</dbReference>
<keyword evidence="1" id="KW-0732">Signal</keyword>
<name>A0A425Y4Y5_9BACT</name>
<evidence type="ECO:0000256" key="1">
    <source>
        <dbReference type="SAM" id="SignalP"/>
    </source>
</evidence>